<proteinExistence type="predicted"/>
<reference evidence="1 2" key="1">
    <citation type="submission" date="2019-08" db="EMBL/GenBank/DDBJ databases">
        <authorList>
            <person name="Alioto T."/>
            <person name="Alioto T."/>
            <person name="Gomez Garrido J."/>
        </authorList>
    </citation>
    <scope>NUCLEOTIDE SEQUENCE [LARGE SCALE GENOMIC DNA]</scope>
</reference>
<gene>
    <name evidence="1" type="ORF">CINCED_3A023668</name>
</gene>
<evidence type="ECO:0000313" key="2">
    <source>
        <dbReference type="Proteomes" id="UP000325440"/>
    </source>
</evidence>
<organism evidence="1 2">
    <name type="scientific">Cinara cedri</name>
    <dbReference type="NCBI Taxonomy" id="506608"/>
    <lineage>
        <taxon>Eukaryota</taxon>
        <taxon>Metazoa</taxon>
        <taxon>Ecdysozoa</taxon>
        <taxon>Arthropoda</taxon>
        <taxon>Hexapoda</taxon>
        <taxon>Insecta</taxon>
        <taxon>Pterygota</taxon>
        <taxon>Neoptera</taxon>
        <taxon>Paraneoptera</taxon>
        <taxon>Hemiptera</taxon>
        <taxon>Sternorrhyncha</taxon>
        <taxon>Aphidomorpha</taxon>
        <taxon>Aphidoidea</taxon>
        <taxon>Aphididae</taxon>
        <taxon>Lachninae</taxon>
        <taxon>Cinara</taxon>
    </lineage>
</organism>
<accession>A0A5E4NIV2</accession>
<dbReference type="EMBL" id="CABPRJ010002386">
    <property type="protein sequence ID" value="VVC44729.1"/>
    <property type="molecule type" value="Genomic_DNA"/>
</dbReference>
<dbReference type="AlphaFoldDB" id="A0A5E4NIV2"/>
<dbReference type="Proteomes" id="UP000325440">
    <property type="component" value="Unassembled WGS sequence"/>
</dbReference>
<sequence>MAKHHWLFLQYEELIQLQQINGLDIGSSLHSRTTATRMVNVIANEIRKRLITPLVQSESKFTIMTNELPTLSSKCK</sequence>
<evidence type="ECO:0000313" key="1">
    <source>
        <dbReference type="EMBL" id="VVC44729.1"/>
    </source>
</evidence>
<keyword evidence="2" id="KW-1185">Reference proteome</keyword>
<protein>
    <submittedName>
        <fullName evidence="1">Uncharacterized protein</fullName>
    </submittedName>
</protein>
<name>A0A5E4NIV2_9HEMI</name>
<dbReference type="OrthoDB" id="6625098at2759"/>